<protein>
    <recommendedName>
        <fullName evidence="1">Reverse transcriptase domain-containing protein</fullName>
    </recommendedName>
</protein>
<dbReference type="SUPFAM" id="SSF56672">
    <property type="entry name" value="DNA/RNA polymerases"/>
    <property type="match status" value="1"/>
</dbReference>
<dbReference type="Proteomes" id="UP000502823">
    <property type="component" value="Unassembled WGS sequence"/>
</dbReference>
<dbReference type="Pfam" id="PF26215">
    <property type="entry name" value="HTH_animal"/>
    <property type="match status" value="1"/>
</dbReference>
<dbReference type="PROSITE" id="PS50878">
    <property type="entry name" value="RT_POL"/>
    <property type="match status" value="1"/>
</dbReference>
<dbReference type="EMBL" id="BLKM01000111">
    <property type="protein sequence ID" value="GFG29116.1"/>
    <property type="molecule type" value="Genomic_DNA"/>
</dbReference>
<organism evidence="2 3">
    <name type="scientific">Coptotermes formosanus</name>
    <name type="common">Formosan subterranean termite</name>
    <dbReference type="NCBI Taxonomy" id="36987"/>
    <lineage>
        <taxon>Eukaryota</taxon>
        <taxon>Metazoa</taxon>
        <taxon>Ecdysozoa</taxon>
        <taxon>Arthropoda</taxon>
        <taxon>Hexapoda</taxon>
        <taxon>Insecta</taxon>
        <taxon>Pterygota</taxon>
        <taxon>Neoptera</taxon>
        <taxon>Polyneoptera</taxon>
        <taxon>Dictyoptera</taxon>
        <taxon>Blattodea</taxon>
        <taxon>Blattoidea</taxon>
        <taxon>Termitoidae</taxon>
        <taxon>Rhinotermitidae</taxon>
        <taxon>Coptotermes</taxon>
    </lineage>
</organism>
<reference evidence="3" key="1">
    <citation type="submission" date="2020-01" db="EMBL/GenBank/DDBJ databases">
        <title>Draft genome sequence of the Termite Coptotermes fromosanus.</title>
        <authorList>
            <person name="Itakura S."/>
            <person name="Yosikawa Y."/>
            <person name="Umezawa K."/>
        </authorList>
    </citation>
    <scope>NUCLEOTIDE SEQUENCE [LARGE SCALE GENOMIC DNA]</scope>
</reference>
<dbReference type="InterPro" id="IPR043502">
    <property type="entry name" value="DNA/RNA_pol_sf"/>
</dbReference>
<dbReference type="InterPro" id="IPR000477">
    <property type="entry name" value="RT_dom"/>
</dbReference>
<dbReference type="Pfam" id="PF00078">
    <property type="entry name" value="RVT_1"/>
    <property type="match status" value="1"/>
</dbReference>
<dbReference type="AlphaFoldDB" id="A0A6L2P9Y1"/>
<dbReference type="GO" id="GO:0071897">
    <property type="term" value="P:DNA biosynthetic process"/>
    <property type="evidence" value="ECO:0007669"/>
    <property type="project" value="UniProtKB-ARBA"/>
</dbReference>
<feature type="domain" description="Reverse transcriptase" evidence="1">
    <location>
        <begin position="1"/>
        <end position="168"/>
    </location>
</feature>
<sequence>NVSVDASAIFMSFDAQSLFTNVPVEEVLVAIKNQLQEETLVERPGLHVGTIMEMLEICLRISNFQFGDKYFQQKEGMAMGSSLSPVVSNIYMEFFETLSLHGWDMKPSLWLRYVDDTFIIWKHGVKYLQSLLDYLSSLRKSIKFSMEVESNGSLLFLNVFVTKKGDILHSAVYRKPTHTGRYLHFDSNHPVHVKRGVVESLVNRANVLCQNEQDLKAEMYTVRKGLLSNASLSLWSL</sequence>
<dbReference type="PANTHER" id="PTHR21301:SF10">
    <property type="entry name" value="REVERSE TRANSCRIPTASE DOMAIN-CONTAINING PROTEIN"/>
    <property type="match status" value="1"/>
</dbReference>
<dbReference type="InterPro" id="IPR058912">
    <property type="entry name" value="HTH_animal"/>
</dbReference>
<evidence type="ECO:0000259" key="1">
    <source>
        <dbReference type="PROSITE" id="PS50878"/>
    </source>
</evidence>
<dbReference type="PANTHER" id="PTHR21301">
    <property type="entry name" value="REVERSE TRANSCRIPTASE"/>
    <property type="match status" value="1"/>
</dbReference>
<proteinExistence type="predicted"/>
<feature type="non-terminal residue" evidence="2">
    <location>
        <position position="1"/>
    </location>
</feature>
<dbReference type="InParanoid" id="A0A6L2P9Y1"/>
<evidence type="ECO:0000313" key="3">
    <source>
        <dbReference type="Proteomes" id="UP000502823"/>
    </source>
</evidence>
<name>A0A6L2P9Y1_COPFO</name>
<gene>
    <name evidence="2" type="ORF">Cfor_00283</name>
</gene>
<accession>A0A6L2P9Y1</accession>
<keyword evidence="3" id="KW-1185">Reference proteome</keyword>
<comment type="caution">
    <text evidence="2">The sequence shown here is derived from an EMBL/GenBank/DDBJ whole genome shotgun (WGS) entry which is preliminary data.</text>
</comment>
<evidence type="ECO:0000313" key="2">
    <source>
        <dbReference type="EMBL" id="GFG29116.1"/>
    </source>
</evidence>
<dbReference type="OrthoDB" id="10018421at2759"/>